<feature type="domain" description="Subtilisin-like protease fibronectin type-III" evidence="9">
    <location>
        <begin position="313"/>
        <end position="413"/>
    </location>
</feature>
<evidence type="ECO:0000256" key="2">
    <source>
        <dbReference type="ARBA" id="ARBA00022670"/>
    </source>
</evidence>
<dbReference type="EMBL" id="KI392591">
    <property type="protein sequence ID" value="ERN13094.1"/>
    <property type="molecule type" value="Genomic_DNA"/>
</dbReference>
<dbReference type="eggNOG" id="ENOG502QRA7">
    <property type="taxonomic scope" value="Eukaryota"/>
</dbReference>
<evidence type="ECO:0000256" key="3">
    <source>
        <dbReference type="ARBA" id="ARBA00022729"/>
    </source>
</evidence>
<evidence type="ECO:0000256" key="4">
    <source>
        <dbReference type="ARBA" id="ARBA00022801"/>
    </source>
</evidence>
<dbReference type="Gene3D" id="2.60.40.2310">
    <property type="match status" value="1"/>
</dbReference>
<keyword evidence="11" id="KW-1185">Reference proteome</keyword>
<gene>
    <name evidence="10" type="ORF">AMTR_s00040p00163480</name>
</gene>
<name>W1PYE7_AMBTC</name>
<dbReference type="Gene3D" id="3.50.30.30">
    <property type="match status" value="1"/>
</dbReference>
<dbReference type="OMA" id="MTTANIM"/>
<dbReference type="Pfam" id="PF00082">
    <property type="entry name" value="Peptidase_S8"/>
    <property type="match status" value="1"/>
</dbReference>
<keyword evidence="2" id="KW-0645">Protease</keyword>
<comment type="caution">
    <text evidence="6">Lacks conserved residue(s) required for the propagation of feature annotation.</text>
</comment>
<dbReference type="CDD" id="cd02120">
    <property type="entry name" value="PA_subtilisin_like"/>
    <property type="match status" value="1"/>
</dbReference>
<keyword evidence="4" id="KW-0378">Hydrolase</keyword>
<evidence type="ECO:0000259" key="9">
    <source>
        <dbReference type="Pfam" id="PF17766"/>
    </source>
</evidence>
<organism evidence="10 11">
    <name type="scientific">Amborella trichopoda</name>
    <dbReference type="NCBI Taxonomy" id="13333"/>
    <lineage>
        <taxon>Eukaryota</taxon>
        <taxon>Viridiplantae</taxon>
        <taxon>Streptophyta</taxon>
        <taxon>Embryophyta</taxon>
        <taxon>Tracheophyta</taxon>
        <taxon>Spermatophyta</taxon>
        <taxon>Magnoliopsida</taxon>
        <taxon>Amborellales</taxon>
        <taxon>Amborellaceae</taxon>
        <taxon>Amborella</taxon>
    </lineage>
</organism>
<keyword evidence="5" id="KW-0720">Serine protease</keyword>
<dbReference type="MEROPS" id="S08.092"/>
<dbReference type="HOGENOM" id="CLU_000625_7_0_1"/>
<evidence type="ECO:0000259" key="8">
    <source>
        <dbReference type="Pfam" id="PF00082"/>
    </source>
</evidence>
<dbReference type="InterPro" id="IPR036852">
    <property type="entry name" value="Peptidase_S8/S53_dom_sf"/>
</dbReference>
<keyword evidence="3" id="KW-0732">Signal</keyword>
<dbReference type="InterPro" id="IPR023828">
    <property type="entry name" value="Peptidase_S8_Ser-AS"/>
</dbReference>
<sequence length="464" mass="50256">MTHCHPSRLSWMVGKGHSINSFNMNGTTFPLIYGGDAVNVSAGSSKRAASLCFRNSFFENPPNSLDENKVQGKIVLCDMWWDTSAILMAGGVGTIMLDYSPDESYTYPIPAAAVPPSDAKLILDYIQSSDNPTATILYSDAWKDVAAPVVTSYSLRGPNAISLDILKPDIAAPGNVILGAWAPPVPATVYREDYRPVDYNVRSGTSMSCPHVTGAAAYIKSFHPTWSGSAIKSALMTTASIMCPKRNEDAEFAYGSGHIDPVRAKDPGLVYDAGEQDYVDFLCNQGYNSTLVRLISGDNTTTCTNNGQGNVRDLNYPSMALSLEDGKLINASFTRTVTNVGHPNSTYNSYVTAPSMLQISVEPSTLSFTEVGETKSFVVKVKGGVISQHPIISSSISWRDMEGLYEVRSPLIVFNSIPFLRTNPFSKLKSKDTMIKQTTFGQAGGKHRFTTPLGSDPLHRPLGL</sequence>
<protein>
    <recommendedName>
        <fullName evidence="12">Subtilisin-like protease fibronectin type-III domain-containing protein</fullName>
    </recommendedName>
</protein>
<dbReference type="STRING" id="13333.W1PYE7"/>
<dbReference type="Gene3D" id="3.40.50.200">
    <property type="entry name" value="Peptidase S8/S53 domain"/>
    <property type="match status" value="1"/>
</dbReference>
<dbReference type="GO" id="GO:0006508">
    <property type="term" value="P:proteolysis"/>
    <property type="evidence" value="ECO:0007669"/>
    <property type="project" value="UniProtKB-KW"/>
</dbReference>
<dbReference type="Gramene" id="ERN13094">
    <property type="protein sequence ID" value="ERN13094"/>
    <property type="gene ID" value="AMTR_s00040p00163480"/>
</dbReference>
<dbReference type="Proteomes" id="UP000017836">
    <property type="component" value="Unassembled WGS sequence"/>
</dbReference>
<dbReference type="GO" id="GO:0004252">
    <property type="term" value="F:serine-type endopeptidase activity"/>
    <property type="evidence" value="ECO:0007669"/>
    <property type="project" value="InterPro"/>
</dbReference>
<proteinExistence type="inferred from homology"/>
<evidence type="ECO:0000256" key="5">
    <source>
        <dbReference type="ARBA" id="ARBA00022825"/>
    </source>
</evidence>
<dbReference type="InterPro" id="IPR041469">
    <property type="entry name" value="Subtilisin-like_FN3"/>
</dbReference>
<evidence type="ECO:0000313" key="10">
    <source>
        <dbReference type="EMBL" id="ERN13094.1"/>
    </source>
</evidence>
<dbReference type="SUPFAM" id="SSF52743">
    <property type="entry name" value="Subtilisin-like"/>
    <property type="match status" value="1"/>
</dbReference>
<reference evidence="11" key="1">
    <citation type="journal article" date="2013" name="Science">
        <title>The Amborella genome and the evolution of flowering plants.</title>
        <authorList>
            <consortium name="Amborella Genome Project"/>
        </authorList>
    </citation>
    <scope>NUCLEOTIDE SEQUENCE [LARGE SCALE GENOMIC DNA]</scope>
</reference>
<evidence type="ECO:0000256" key="6">
    <source>
        <dbReference type="PROSITE-ProRule" id="PRU01240"/>
    </source>
</evidence>
<evidence type="ECO:0000313" key="11">
    <source>
        <dbReference type="Proteomes" id="UP000017836"/>
    </source>
</evidence>
<dbReference type="PROSITE" id="PS00138">
    <property type="entry name" value="SUBTILASE_SER"/>
    <property type="match status" value="1"/>
</dbReference>
<evidence type="ECO:0008006" key="12">
    <source>
        <dbReference type="Google" id="ProtNLM"/>
    </source>
</evidence>
<dbReference type="InterPro" id="IPR000209">
    <property type="entry name" value="Peptidase_S8/S53_dom"/>
</dbReference>
<dbReference type="InterPro" id="IPR045051">
    <property type="entry name" value="SBT"/>
</dbReference>
<dbReference type="PANTHER" id="PTHR10795">
    <property type="entry name" value="PROPROTEIN CONVERTASE SUBTILISIN/KEXIN"/>
    <property type="match status" value="1"/>
</dbReference>
<dbReference type="PROSITE" id="PS51892">
    <property type="entry name" value="SUBTILASE"/>
    <property type="match status" value="1"/>
</dbReference>
<feature type="region of interest" description="Disordered" evidence="7">
    <location>
        <begin position="443"/>
        <end position="464"/>
    </location>
</feature>
<accession>W1PYE7</accession>
<dbReference type="Pfam" id="PF17766">
    <property type="entry name" value="fn3_6"/>
    <property type="match status" value="1"/>
</dbReference>
<comment type="similarity">
    <text evidence="1 6">Belongs to the peptidase S8 family.</text>
</comment>
<dbReference type="AlphaFoldDB" id="W1PYE7"/>
<feature type="domain" description="Peptidase S8/S53" evidence="8">
    <location>
        <begin position="147"/>
        <end position="256"/>
    </location>
</feature>
<evidence type="ECO:0000256" key="7">
    <source>
        <dbReference type="SAM" id="MobiDB-lite"/>
    </source>
</evidence>
<evidence type="ECO:0000256" key="1">
    <source>
        <dbReference type="ARBA" id="ARBA00011073"/>
    </source>
</evidence>